<gene>
    <name evidence="2" type="ORF">V6N11_066251</name>
</gene>
<feature type="region of interest" description="Disordered" evidence="1">
    <location>
        <begin position="125"/>
        <end position="149"/>
    </location>
</feature>
<dbReference type="PANTHER" id="PTHR35478:SF1">
    <property type="entry name" value="ZINC FINGER FYVE DOMAIN-CONTAINING PROTEIN 26"/>
    <property type="match status" value="1"/>
</dbReference>
<reference evidence="2 3" key="1">
    <citation type="journal article" date="2024" name="G3 (Bethesda)">
        <title>Genome assembly of Hibiscus sabdariffa L. provides insights into metabolisms of medicinal natural products.</title>
        <authorList>
            <person name="Kim T."/>
        </authorList>
    </citation>
    <scope>NUCLEOTIDE SEQUENCE [LARGE SCALE GENOMIC DNA]</scope>
    <source>
        <strain evidence="2">TK-2024</strain>
        <tissue evidence="2">Old leaves</tissue>
    </source>
</reference>
<evidence type="ECO:0000313" key="3">
    <source>
        <dbReference type="Proteomes" id="UP001396334"/>
    </source>
</evidence>
<dbReference type="Proteomes" id="UP001396334">
    <property type="component" value="Unassembled WGS sequence"/>
</dbReference>
<dbReference type="EMBL" id="JBBPBN010000758">
    <property type="protein sequence ID" value="KAK8482589.1"/>
    <property type="molecule type" value="Genomic_DNA"/>
</dbReference>
<organism evidence="2 3">
    <name type="scientific">Hibiscus sabdariffa</name>
    <name type="common">roselle</name>
    <dbReference type="NCBI Taxonomy" id="183260"/>
    <lineage>
        <taxon>Eukaryota</taxon>
        <taxon>Viridiplantae</taxon>
        <taxon>Streptophyta</taxon>
        <taxon>Embryophyta</taxon>
        <taxon>Tracheophyta</taxon>
        <taxon>Spermatophyta</taxon>
        <taxon>Magnoliopsida</taxon>
        <taxon>eudicotyledons</taxon>
        <taxon>Gunneridae</taxon>
        <taxon>Pentapetalae</taxon>
        <taxon>rosids</taxon>
        <taxon>malvids</taxon>
        <taxon>Malvales</taxon>
        <taxon>Malvaceae</taxon>
        <taxon>Malvoideae</taxon>
        <taxon>Hibiscus</taxon>
    </lineage>
</organism>
<comment type="caution">
    <text evidence="2">The sequence shown here is derived from an EMBL/GenBank/DDBJ whole genome shotgun (WGS) entry which is preliminary data.</text>
</comment>
<accession>A0ABR1ZPH6</accession>
<feature type="compositionally biased region" description="Basic and acidic residues" evidence="1">
    <location>
        <begin position="139"/>
        <end position="149"/>
    </location>
</feature>
<evidence type="ECO:0000256" key="1">
    <source>
        <dbReference type="SAM" id="MobiDB-lite"/>
    </source>
</evidence>
<protein>
    <submittedName>
        <fullName evidence="2">Uncharacterized protein</fullName>
    </submittedName>
</protein>
<feature type="non-terminal residue" evidence="2">
    <location>
        <position position="577"/>
    </location>
</feature>
<keyword evidence="3" id="KW-1185">Reference proteome</keyword>
<sequence>MDKETELLSRLIANHLHLAQFEPLRATLLALRTKDPELARAILQTIVANSGRFENIAWSHSCPSPALLTYLSTLELLQFNNPTSIWSFDPDTLRLRAEFLLLVQVLIDKVLASLRRDVDLDKIEKEKESESEGFEEEKPELLDRSEDLKDGNGELGDCVRVLDRFLELGMRRLRPDVVMEGGDDGGREEYKAVLEKVLIEEEELVCLGKVIMDSADLFNALCANIQRQLKGLDDVDLGMAIMVRREEKVRVDSFDEEHKGVLSLMQKSVQLAHLDAIKEYVKVGDIEGAVSHIRFLHLGFGVEDVAYRSLLQDLLKRVLLEKEIFGESRHSREEKLLRIYEEALSSNCRHLVQMIQVIHDELLVEEIEMYRSLYNNQIPPPLERFQNYLVKLKPNADLNNKHWPLNMAASSCMRDLFHYARISGLHVLECVMNAALSAIRRDNIEEATDVLVLFPRLRLLIAAMGWDLLSGKPILRRNLMQFLWISKSHAFQLEESPLFGNRSDEVSCVEHLCDQLCYHLDIASFVACVNSGQPWSSKFSLLLSGHENIVSGSEDAKLDTFVENFVLERLSVQAPLR</sequence>
<evidence type="ECO:0000313" key="2">
    <source>
        <dbReference type="EMBL" id="KAK8482589.1"/>
    </source>
</evidence>
<proteinExistence type="predicted"/>
<name>A0ABR1ZPH6_9ROSI</name>
<dbReference type="PANTHER" id="PTHR35478">
    <property type="entry name" value="ZINC FINGER FYVE DOMAIN PROTEIN"/>
    <property type="match status" value="1"/>
</dbReference>